<dbReference type="InterPro" id="IPR036761">
    <property type="entry name" value="TTHA0802/YceI-like_sf"/>
</dbReference>
<dbReference type="SUPFAM" id="SSF101874">
    <property type="entry name" value="YceI-like"/>
    <property type="match status" value="1"/>
</dbReference>
<dbReference type="AlphaFoldDB" id="A0A939GKL7"/>
<evidence type="ECO:0000313" key="1">
    <source>
        <dbReference type="EMBL" id="MBO0940051.1"/>
    </source>
</evidence>
<comment type="caution">
    <text evidence="1">The sequence shown here is derived from an EMBL/GenBank/DDBJ whole genome shotgun (WGS) entry which is preliminary data.</text>
</comment>
<proteinExistence type="predicted"/>
<dbReference type="EMBL" id="JAFMYV010000023">
    <property type="protein sequence ID" value="MBO0940051.1"/>
    <property type="molecule type" value="Genomic_DNA"/>
</dbReference>
<keyword evidence="2" id="KW-1185">Reference proteome</keyword>
<gene>
    <name evidence="1" type="ORF">J2I47_26135</name>
</gene>
<reference evidence="1" key="1">
    <citation type="submission" date="2021-03" db="EMBL/GenBank/DDBJ databases">
        <title>Fibrella sp. HMF5335 genome sequencing and assembly.</title>
        <authorList>
            <person name="Kang H."/>
            <person name="Kim H."/>
            <person name="Bae S."/>
            <person name="Joh K."/>
        </authorList>
    </citation>
    <scope>NUCLEOTIDE SEQUENCE</scope>
    <source>
        <strain evidence="1">HMF5335</strain>
    </source>
</reference>
<dbReference type="RefSeq" id="WP_207367582.1">
    <property type="nucleotide sequence ID" value="NZ_JAFMYV010000023.1"/>
</dbReference>
<sequence>MRHPLHTRDGVSHEYRAVYNDATDRIEAVAVAAKTASFDSRDANRDSYTVEILVLHQIPPRHFSSTGDGQMRDKLSFRDNLTFHGVMKLIMFDAARADKAGQLLVTGAFR</sequence>
<protein>
    <submittedName>
        <fullName evidence="1">Uncharacterized protein</fullName>
    </submittedName>
</protein>
<organism evidence="1 2">
    <name type="scientific">Fibrella rubiginis</name>
    <dbReference type="NCBI Taxonomy" id="2817060"/>
    <lineage>
        <taxon>Bacteria</taxon>
        <taxon>Pseudomonadati</taxon>
        <taxon>Bacteroidota</taxon>
        <taxon>Cytophagia</taxon>
        <taxon>Cytophagales</taxon>
        <taxon>Spirosomataceae</taxon>
        <taxon>Fibrella</taxon>
    </lineage>
</organism>
<name>A0A939GKL7_9BACT</name>
<evidence type="ECO:0000313" key="2">
    <source>
        <dbReference type="Proteomes" id="UP000664034"/>
    </source>
</evidence>
<accession>A0A939GKL7</accession>
<dbReference type="Proteomes" id="UP000664034">
    <property type="component" value="Unassembled WGS sequence"/>
</dbReference>